<dbReference type="EMBL" id="JAERRI010000001">
    <property type="protein sequence ID" value="MBL1088061.1"/>
    <property type="molecule type" value="Genomic_DNA"/>
</dbReference>
<sequence length="983" mass="106433">MVRPADMLVVDIALVGLRFDGARRRLVRTPDAPDAFVLVGLPPQHVAEEVPDDLNKVTAPMKAVTAGSTRLAFSVPADIKELELSLDGLLDWERLVPLRVPDGQQSPDTPGTTVFQGVPRSVIEFPIRLLISYDEPVDWLGGTRPQQVDGRTALWHARLHAASNGAEPDAPDSGVKLRAFAMVTNGGTLPPGAPYVDIVLQDLVTLTSRMSLPGGPDGPLEVHSAPLHAEQFLLTSMGASAHLHGAWEPLLKPALDRYQKVGRRPPNLVAYDHITGLGRDQYVRIVHHGHLSTGHEALHMQEYKRLFIARPDDGIVAYLQREDRIIVKQPEMTYGADTGFQHEGREMPFRVLRITDRVTPVIIPPDFPPNPPRPPEEDLPDIKAFWVRLKSSGEDHEFTLIGTDSEGRKASFTMPLIFVPDGLLDQEQKQLKDLLDPKKETKTEQRQNRELHGQVMAMAQPPDDAPGSTSHAVGSLTFQLGVPGAPVVGQLCVAAAEVRVPAVEQFTPNAGNLKVQFNDTFLQQKMEGHPAGAYLDLITPLNLTFGAQQAGGLSSPNAAVKLITSRAGVLPDIFKSDHAVDAITDADAVKAIKGAFGGAQLLGIDLSQYLNLKKLVKDQLGTLRQLGEDEIEKILGDANRLLPAPVLRMRDLADGQGKELRYVWKPPLDPPTGGALPLIDVSKASLILDARTRRSKDALDQSTVQGSLSHFALDFLGMARVDFKELKFKTGPGQKPDVAASGVELTFRGPMEFVNTLRSALPADVFGAGAFIDVQPTGIRAGYKLAIPTIPLGVFNLANLSLSAELAIPFDGKPVSFRFSVCEQKHPFNVTVSLFGGGGYFSMLVDASGVQEVEGAIEFGGAAALDLGVASGGVSIMAGIRFMLAKNEVKLSGYLRCNGFLTVLGIVTVSVEFYLELTYEKKGKQSMVRGRGTLTVSVRIAFFSKSVSLELERTFAGAPVDPTFAQCFSKEQDWPEYCAAFAA</sequence>
<dbReference type="Proteomes" id="UP000629371">
    <property type="component" value="Unassembled WGS sequence"/>
</dbReference>
<evidence type="ECO:0008006" key="3">
    <source>
        <dbReference type="Google" id="ProtNLM"/>
    </source>
</evidence>
<name>A0ABS1MJ11_9ACTN</name>
<keyword evidence="2" id="KW-1185">Reference proteome</keyword>
<protein>
    <recommendedName>
        <fullName evidence="3">AsmA-like C-terminal domain-containing protein</fullName>
    </recommendedName>
</protein>
<reference evidence="1 2" key="1">
    <citation type="submission" date="2021-01" db="EMBL/GenBank/DDBJ databases">
        <title>WGS of actinomycetes isolated from Thailand.</title>
        <authorList>
            <person name="Thawai C."/>
        </authorList>
    </citation>
    <scope>NUCLEOTIDE SEQUENCE [LARGE SCALE GENOMIC DNA]</scope>
    <source>
        <strain evidence="1 2">CH9-7</strain>
    </source>
</reference>
<organism evidence="1 2">
    <name type="scientific">Streptomyces siderophoricus</name>
    <dbReference type="NCBI Taxonomy" id="2802281"/>
    <lineage>
        <taxon>Bacteria</taxon>
        <taxon>Bacillati</taxon>
        <taxon>Actinomycetota</taxon>
        <taxon>Actinomycetes</taxon>
        <taxon>Kitasatosporales</taxon>
        <taxon>Streptomycetaceae</taxon>
        <taxon>Streptomyces</taxon>
    </lineage>
</organism>
<evidence type="ECO:0000313" key="2">
    <source>
        <dbReference type="Proteomes" id="UP000629371"/>
    </source>
</evidence>
<evidence type="ECO:0000313" key="1">
    <source>
        <dbReference type="EMBL" id="MBL1088061.1"/>
    </source>
</evidence>
<dbReference type="RefSeq" id="WP_201801265.1">
    <property type="nucleotide sequence ID" value="NZ_JAERRI010000001.1"/>
</dbReference>
<accession>A0ABS1MJ11</accession>
<comment type="caution">
    <text evidence="1">The sequence shown here is derived from an EMBL/GenBank/DDBJ whole genome shotgun (WGS) entry which is preliminary data.</text>
</comment>
<proteinExistence type="predicted"/>
<gene>
    <name evidence="1" type="ORF">JK360_01400</name>
</gene>